<evidence type="ECO:0000313" key="2">
    <source>
        <dbReference type="EMBL" id="CAB3800495.1"/>
    </source>
</evidence>
<proteinExistence type="predicted"/>
<dbReference type="AlphaFoldDB" id="A0A6S7BHR6"/>
<sequence>MHPRIEEICEALPAGLGRWLAKPHWVHRFVRRFAQSGRVVQTSSLRGYLLLYFVASLRGMRRRTLRYELENARIVAWLAQIVESAQHNPALATEVAQCQRIVKGYSDTHKRGVQNYQAVMAPVTNAGARLAPATLRELRDAVLADEHGNTLRAALIRHALA</sequence>
<feature type="domain" description="DUF6537" evidence="1">
    <location>
        <begin position="25"/>
        <end position="120"/>
    </location>
</feature>
<dbReference type="EMBL" id="CADIKK010000028">
    <property type="protein sequence ID" value="CAB3800495.1"/>
    <property type="molecule type" value="Genomic_DNA"/>
</dbReference>
<organism evidence="2 3">
    <name type="scientific">Paraburkholderia ultramafica</name>
    <dbReference type="NCBI Taxonomy" id="1544867"/>
    <lineage>
        <taxon>Bacteria</taxon>
        <taxon>Pseudomonadati</taxon>
        <taxon>Pseudomonadota</taxon>
        <taxon>Betaproteobacteria</taxon>
        <taxon>Burkholderiales</taxon>
        <taxon>Burkholderiaceae</taxon>
        <taxon>Paraburkholderia</taxon>
    </lineage>
</organism>
<dbReference type="Pfam" id="PF20169">
    <property type="entry name" value="DUF6537"/>
    <property type="match status" value="1"/>
</dbReference>
<evidence type="ECO:0000259" key="1">
    <source>
        <dbReference type="Pfam" id="PF20169"/>
    </source>
</evidence>
<protein>
    <recommendedName>
        <fullName evidence="1">DUF6537 domain-containing protein</fullName>
    </recommendedName>
</protein>
<name>A0A6S7BHR6_9BURK</name>
<reference evidence="2 3" key="1">
    <citation type="submission" date="2020-04" db="EMBL/GenBank/DDBJ databases">
        <authorList>
            <person name="De Canck E."/>
        </authorList>
    </citation>
    <scope>NUCLEOTIDE SEQUENCE [LARGE SCALE GENOMIC DNA]</scope>
    <source>
        <strain evidence="2 3">LMG 28614</strain>
    </source>
</reference>
<dbReference type="Proteomes" id="UP000494365">
    <property type="component" value="Unassembled WGS sequence"/>
</dbReference>
<evidence type="ECO:0000313" key="3">
    <source>
        <dbReference type="Proteomes" id="UP000494365"/>
    </source>
</evidence>
<gene>
    <name evidence="2" type="ORF">LMG28614_05192</name>
</gene>
<accession>A0A6S7BHR6</accession>
<dbReference type="InterPro" id="IPR046667">
    <property type="entry name" value="DUF6537"/>
</dbReference>
<keyword evidence="3" id="KW-1185">Reference proteome</keyword>